<gene>
    <name evidence="1" type="ORF">H2O64_15440</name>
</gene>
<proteinExistence type="predicted"/>
<accession>A0ABR7QBX7</accession>
<sequence>MKKKVIKSLDLSKETISTIHKLKGGTDSKPVSICHCPSYGHCPTKDSPVDNNPVN</sequence>
<dbReference type="EMBL" id="JACGWS010000009">
    <property type="protein sequence ID" value="MBC8756070.1"/>
    <property type="molecule type" value="Genomic_DNA"/>
</dbReference>
<dbReference type="Proteomes" id="UP000619238">
    <property type="component" value="Unassembled WGS sequence"/>
</dbReference>
<evidence type="ECO:0008006" key="3">
    <source>
        <dbReference type="Google" id="ProtNLM"/>
    </source>
</evidence>
<comment type="caution">
    <text evidence="1">The sequence shown here is derived from an EMBL/GenBank/DDBJ whole genome shotgun (WGS) entry which is preliminary data.</text>
</comment>
<organism evidence="1 2">
    <name type="scientific">Kordia aestuariivivens</name>
    <dbReference type="NCBI Taxonomy" id="2759037"/>
    <lineage>
        <taxon>Bacteria</taxon>
        <taxon>Pseudomonadati</taxon>
        <taxon>Bacteroidota</taxon>
        <taxon>Flavobacteriia</taxon>
        <taxon>Flavobacteriales</taxon>
        <taxon>Flavobacteriaceae</taxon>
        <taxon>Kordia</taxon>
    </lineage>
</organism>
<reference evidence="1 2" key="1">
    <citation type="submission" date="2020-07" db="EMBL/GenBank/DDBJ databases">
        <title>Description of Kordia aestuariivivens sp. nov., isolated from a tidal flat.</title>
        <authorList>
            <person name="Park S."/>
            <person name="Yoon J.-H."/>
        </authorList>
    </citation>
    <scope>NUCLEOTIDE SEQUENCE [LARGE SCALE GENOMIC DNA]</scope>
    <source>
        <strain evidence="1 2">YSTF-M3</strain>
    </source>
</reference>
<protein>
    <recommendedName>
        <fullName evidence="3">Bacteriocin</fullName>
    </recommendedName>
</protein>
<evidence type="ECO:0000313" key="1">
    <source>
        <dbReference type="EMBL" id="MBC8756070.1"/>
    </source>
</evidence>
<evidence type="ECO:0000313" key="2">
    <source>
        <dbReference type="Proteomes" id="UP000619238"/>
    </source>
</evidence>
<keyword evidence="2" id="KW-1185">Reference proteome</keyword>
<name>A0ABR7QBX7_9FLAO</name>
<dbReference type="RefSeq" id="WP_187563109.1">
    <property type="nucleotide sequence ID" value="NZ_JACGWS010000009.1"/>
</dbReference>